<dbReference type="PANTHER" id="PTHR22911:SF79">
    <property type="entry name" value="MOBA-LIKE NTP TRANSFERASE DOMAIN-CONTAINING PROTEIN"/>
    <property type="match status" value="1"/>
</dbReference>
<sequence>MIDNFQIVLYSGSDISPALMSTTFKGNTQSFTAVITSCVLFGMIGIFVKEIEGMEAGSILFYRLLFGFVVILGYLAVSGRIKKVHLKQKKSFMLLLGVLNTVTMFAYFSAIRHMGIPVAVLLLYTAPIYVTLLSPLLLKERITLLDMLALTLSISGILLAINPLSALGSATPEDGNYITGVLLGLVSGLSYGCSIMTMNYLKESYPPVEEMFWSTAVSLVLLLPFGLSVTGPVLLGNLKLLIPLGVIASALASLLYFRGLARIKAQTAAVLSLIEPVSSICFCCILLGEPLQSNTVGGCLLILAGAALIGSSTSIQQGIPEKYFRDVWARFFQPYMPLRPGKL</sequence>
<gene>
    <name evidence="3" type="ORF">MSMAS_2115</name>
</gene>
<evidence type="ECO:0000313" key="4">
    <source>
        <dbReference type="Proteomes" id="UP000033097"/>
    </source>
</evidence>
<dbReference type="PANTHER" id="PTHR22911">
    <property type="entry name" value="ACYL-MALONYL CONDENSING ENZYME-RELATED"/>
    <property type="match status" value="1"/>
</dbReference>
<dbReference type="Proteomes" id="UP000033097">
    <property type="component" value="Chromosome"/>
</dbReference>
<feature type="transmembrane region" description="Helical" evidence="1">
    <location>
        <begin position="60"/>
        <end position="79"/>
    </location>
</feature>
<reference evidence="3 4" key="1">
    <citation type="submission" date="2014-07" db="EMBL/GenBank/DDBJ databases">
        <title>Methanogenic archaea and the global carbon cycle.</title>
        <authorList>
            <person name="Henriksen J.R."/>
            <person name="Luke J."/>
            <person name="Reinhart S."/>
            <person name="Benedict M.N."/>
            <person name="Youngblut N.D."/>
            <person name="Metcalf M.E."/>
            <person name="Whitaker R.J."/>
            <person name="Metcalf W.W."/>
        </authorList>
    </citation>
    <scope>NUCLEOTIDE SEQUENCE [LARGE SCALE GENOMIC DNA]</scope>
    <source>
        <strain evidence="3 4">S-6</strain>
    </source>
</reference>
<feature type="transmembrane region" description="Helical" evidence="1">
    <location>
        <begin position="294"/>
        <end position="315"/>
    </location>
</feature>
<dbReference type="AlphaFoldDB" id="A0A0E3LUI1"/>
<protein>
    <submittedName>
        <fullName evidence="3">Integral membrane protein</fullName>
    </submittedName>
</protein>
<feature type="transmembrane region" description="Helical" evidence="1">
    <location>
        <begin position="30"/>
        <end position="48"/>
    </location>
</feature>
<dbReference type="InterPro" id="IPR000620">
    <property type="entry name" value="EamA_dom"/>
</dbReference>
<dbReference type="PATRIC" id="fig|213585.10.peg.2688"/>
<feature type="transmembrane region" description="Helical" evidence="1">
    <location>
        <begin position="177"/>
        <end position="200"/>
    </location>
</feature>
<dbReference type="Pfam" id="PF00892">
    <property type="entry name" value="EamA"/>
    <property type="match status" value="2"/>
</dbReference>
<feature type="transmembrane region" description="Helical" evidence="1">
    <location>
        <begin position="145"/>
        <end position="165"/>
    </location>
</feature>
<proteinExistence type="predicted"/>
<dbReference type="InterPro" id="IPR037185">
    <property type="entry name" value="EmrE-like"/>
</dbReference>
<feature type="transmembrane region" description="Helical" evidence="1">
    <location>
        <begin position="91"/>
        <end position="110"/>
    </location>
</feature>
<accession>A0A0E3LUI1</accession>
<keyword evidence="1" id="KW-0812">Transmembrane</keyword>
<evidence type="ECO:0000256" key="1">
    <source>
        <dbReference type="SAM" id="Phobius"/>
    </source>
</evidence>
<evidence type="ECO:0000259" key="2">
    <source>
        <dbReference type="Pfam" id="PF00892"/>
    </source>
</evidence>
<feature type="transmembrane region" description="Helical" evidence="1">
    <location>
        <begin position="212"/>
        <end position="234"/>
    </location>
</feature>
<dbReference type="EMBL" id="CP009512">
    <property type="protein sequence ID" value="AKB65311.1"/>
    <property type="molecule type" value="Genomic_DNA"/>
</dbReference>
<name>A0A0E3LUI1_METMZ</name>
<dbReference type="GO" id="GO:0016020">
    <property type="term" value="C:membrane"/>
    <property type="evidence" value="ECO:0007669"/>
    <property type="project" value="InterPro"/>
</dbReference>
<keyword evidence="1" id="KW-1133">Transmembrane helix</keyword>
<feature type="transmembrane region" description="Helical" evidence="1">
    <location>
        <begin position="240"/>
        <end position="257"/>
    </location>
</feature>
<evidence type="ECO:0000313" key="3">
    <source>
        <dbReference type="EMBL" id="AKB65311.1"/>
    </source>
</evidence>
<dbReference type="HOGENOM" id="CLU_033863_15_0_2"/>
<dbReference type="SUPFAM" id="SSF103481">
    <property type="entry name" value="Multidrug resistance efflux transporter EmrE"/>
    <property type="match status" value="2"/>
</dbReference>
<dbReference type="STRING" id="213585.MSMAS_2115"/>
<dbReference type="KEGG" id="mmj:MSMAS_2115"/>
<feature type="domain" description="EamA" evidence="2">
    <location>
        <begin position="33"/>
        <end position="160"/>
    </location>
</feature>
<feature type="transmembrane region" description="Helical" evidence="1">
    <location>
        <begin position="116"/>
        <end position="138"/>
    </location>
</feature>
<feature type="transmembrane region" description="Helical" evidence="1">
    <location>
        <begin position="269"/>
        <end position="288"/>
    </location>
</feature>
<organism evidence="3 4">
    <name type="scientific">Methanosarcina mazei S-6</name>
    <dbReference type="NCBI Taxonomy" id="213585"/>
    <lineage>
        <taxon>Archaea</taxon>
        <taxon>Methanobacteriati</taxon>
        <taxon>Methanobacteriota</taxon>
        <taxon>Stenosarchaea group</taxon>
        <taxon>Methanomicrobia</taxon>
        <taxon>Methanosarcinales</taxon>
        <taxon>Methanosarcinaceae</taxon>
        <taxon>Methanosarcina</taxon>
    </lineage>
</organism>
<keyword evidence="1" id="KW-0472">Membrane</keyword>
<feature type="domain" description="EamA" evidence="2">
    <location>
        <begin position="179"/>
        <end position="309"/>
    </location>
</feature>